<dbReference type="InterPro" id="IPR034505">
    <property type="entry name" value="Coproporphyrinogen-III_oxidase"/>
</dbReference>
<evidence type="ECO:0000256" key="2">
    <source>
        <dbReference type="ARBA" id="ARBA00022723"/>
    </source>
</evidence>
<dbReference type="InterPro" id="IPR006638">
    <property type="entry name" value="Elp3/MiaA/NifB-like_rSAM"/>
</dbReference>
<accession>A0A660S925</accession>
<evidence type="ECO:0000256" key="3">
    <source>
        <dbReference type="ARBA" id="ARBA00023004"/>
    </source>
</evidence>
<dbReference type="Gene3D" id="3.20.20.70">
    <property type="entry name" value="Aldolase class I"/>
    <property type="match status" value="1"/>
</dbReference>
<dbReference type="AlphaFoldDB" id="A0A660S925"/>
<gene>
    <name evidence="6" type="ORF">DRP44_03220</name>
</gene>
<dbReference type="InterPro" id="IPR058240">
    <property type="entry name" value="rSAM_sf"/>
</dbReference>
<dbReference type="EMBL" id="QNBC01000030">
    <property type="protein sequence ID" value="RKX66898.1"/>
    <property type="molecule type" value="Genomic_DNA"/>
</dbReference>
<evidence type="ECO:0000313" key="7">
    <source>
        <dbReference type="Proteomes" id="UP000282321"/>
    </source>
</evidence>
<dbReference type="GO" id="GO:0006779">
    <property type="term" value="P:porphyrin-containing compound biosynthetic process"/>
    <property type="evidence" value="ECO:0007669"/>
    <property type="project" value="TreeGrafter"/>
</dbReference>
<evidence type="ECO:0000313" key="6">
    <source>
        <dbReference type="EMBL" id="RKX66898.1"/>
    </source>
</evidence>
<dbReference type="SUPFAM" id="SSF102114">
    <property type="entry name" value="Radical SAM enzymes"/>
    <property type="match status" value="1"/>
</dbReference>
<dbReference type="PROSITE" id="PS51918">
    <property type="entry name" value="RADICAL_SAM"/>
    <property type="match status" value="1"/>
</dbReference>
<comment type="caution">
    <text evidence="6">The sequence shown here is derived from an EMBL/GenBank/DDBJ whole genome shotgun (WGS) entry which is preliminary data.</text>
</comment>
<dbReference type="GO" id="GO:0046872">
    <property type="term" value="F:metal ion binding"/>
    <property type="evidence" value="ECO:0007669"/>
    <property type="project" value="UniProtKB-KW"/>
</dbReference>
<keyword evidence="3" id="KW-0408">Iron</keyword>
<organism evidence="6 7">
    <name type="scientific">candidate division TA06 bacterium</name>
    <dbReference type="NCBI Taxonomy" id="2250710"/>
    <lineage>
        <taxon>Bacteria</taxon>
        <taxon>Bacteria division TA06</taxon>
    </lineage>
</organism>
<dbReference type="SFLD" id="SFLDG01065">
    <property type="entry name" value="anaerobic_coproporphyrinogen-I"/>
    <property type="match status" value="1"/>
</dbReference>
<dbReference type="SFLD" id="SFLDS00029">
    <property type="entry name" value="Radical_SAM"/>
    <property type="match status" value="1"/>
</dbReference>
<evidence type="ECO:0000256" key="1">
    <source>
        <dbReference type="ARBA" id="ARBA00022691"/>
    </source>
</evidence>
<keyword evidence="1" id="KW-0949">S-adenosyl-L-methionine</keyword>
<protein>
    <submittedName>
        <fullName evidence="6">Coproporphyrinogen III oxidase family protein</fullName>
    </submittedName>
</protein>
<dbReference type="PANTHER" id="PTHR13932:SF5">
    <property type="entry name" value="RADICAL S-ADENOSYL METHIONINE DOMAIN-CONTAINING PROTEIN 1, MITOCHONDRIAL"/>
    <property type="match status" value="1"/>
</dbReference>
<dbReference type="Pfam" id="PF04055">
    <property type="entry name" value="Radical_SAM"/>
    <property type="match status" value="1"/>
</dbReference>
<dbReference type="SMART" id="SM00729">
    <property type="entry name" value="Elp3"/>
    <property type="match status" value="1"/>
</dbReference>
<evidence type="ECO:0000256" key="4">
    <source>
        <dbReference type="ARBA" id="ARBA00023014"/>
    </source>
</evidence>
<dbReference type="GO" id="GO:0003824">
    <property type="term" value="F:catalytic activity"/>
    <property type="evidence" value="ECO:0007669"/>
    <property type="project" value="InterPro"/>
</dbReference>
<dbReference type="Proteomes" id="UP000282321">
    <property type="component" value="Unassembled WGS sequence"/>
</dbReference>
<dbReference type="CDD" id="cd01335">
    <property type="entry name" value="Radical_SAM"/>
    <property type="match status" value="1"/>
</dbReference>
<dbReference type="InterPro" id="IPR013785">
    <property type="entry name" value="Aldolase_TIM"/>
</dbReference>
<name>A0A660S925_UNCT6</name>
<reference evidence="6 7" key="1">
    <citation type="submission" date="2018-06" db="EMBL/GenBank/DDBJ databases">
        <title>Extensive metabolic versatility and redundancy in microbially diverse, dynamic hydrothermal sediments.</title>
        <authorList>
            <person name="Dombrowski N."/>
            <person name="Teske A."/>
            <person name="Baker B.J."/>
        </authorList>
    </citation>
    <scope>NUCLEOTIDE SEQUENCE [LARGE SCALE GENOMIC DNA]</scope>
    <source>
        <strain evidence="6">B35_G9</strain>
    </source>
</reference>
<dbReference type="InterPro" id="IPR007197">
    <property type="entry name" value="rSAM"/>
</dbReference>
<feature type="non-terminal residue" evidence="6">
    <location>
        <position position="226"/>
    </location>
</feature>
<dbReference type="GO" id="GO:0051539">
    <property type="term" value="F:4 iron, 4 sulfur cluster binding"/>
    <property type="evidence" value="ECO:0007669"/>
    <property type="project" value="TreeGrafter"/>
</dbReference>
<dbReference type="PANTHER" id="PTHR13932">
    <property type="entry name" value="COPROPORPHYRINIGEN III OXIDASE"/>
    <property type="match status" value="1"/>
</dbReference>
<sequence>MYKVDSVYIHVPFCKSKCNYCAFYSVVSNRYDGYEKLIAKEVSLYRRDYDFSGVKTVYFGGGTPSLLKCHQIADMLSIFKNELLEEVTVEVNPGTVDYKKLQCLKEIGVNRLSIGFQSMDDETLLFLGRLHNTKDNLKAYELARNVGFPNISVDIIIGIPGYFSGTEKTIRTVIDLNPEHISSYILSIEEGTKFYRMKKEQRLMYVSEETVRGEYLMMCRYFKESK</sequence>
<feature type="domain" description="Radical SAM core" evidence="5">
    <location>
        <begin position="1"/>
        <end position="225"/>
    </location>
</feature>
<evidence type="ECO:0000259" key="5">
    <source>
        <dbReference type="PROSITE" id="PS51918"/>
    </source>
</evidence>
<proteinExistence type="predicted"/>
<dbReference type="GO" id="GO:0005737">
    <property type="term" value="C:cytoplasm"/>
    <property type="evidence" value="ECO:0007669"/>
    <property type="project" value="TreeGrafter"/>
</dbReference>
<keyword evidence="2" id="KW-0479">Metal-binding</keyword>
<keyword evidence="4" id="KW-0411">Iron-sulfur</keyword>